<dbReference type="SUPFAM" id="SSF53098">
    <property type="entry name" value="Ribonuclease H-like"/>
    <property type="match status" value="1"/>
</dbReference>
<dbReference type="AlphaFoldDB" id="A0A3F3PNZ9"/>
<proteinExistence type="predicted"/>
<name>A0A3F3PNZ9_9EURO</name>
<evidence type="ECO:0000313" key="5">
    <source>
        <dbReference type="EMBL" id="RDH28482.1"/>
    </source>
</evidence>
<accession>A0A3F3PNZ9</accession>
<dbReference type="Gene3D" id="3.30.420.10">
    <property type="entry name" value="Ribonuclease H-like superfamily/Ribonuclease H"/>
    <property type="match status" value="1"/>
</dbReference>
<dbReference type="STRING" id="1341132.A0A3F3PNZ9"/>
<dbReference type="Pfam" id="PF01612">
    <property type="entry name" value="DNA_pol_A_exo1"/>
    <property type="match status" value="1"/>
</dbReference>
<dbReference type="SMART" id="SM00474">
    <property type="entry name" value="35EXOc"/>
    <property type="match status" value="1"/>
</dbReference>
<evidence type="ECO:0000313" key="6">
    <source>
        <dbReference type="Proteomes" id="UP000253729"/>
    </source>
</evidence>
<dbReference type="RefSeq" id="XP_026621504.1">
    <property type="nucleotide sequence ID" value="XM_026767878.1"/>
</dbReference>
<sequence length="458" mass="51285">MALREAAMSCSFNGYLCLPSLHSRATMTATRSRSLRRPCALVKQMTLNSLTSRFSSTLNRNNCFSRSSSGKAEDCAIQSLPRTRHLSSRIDSWSCELTPRPSQASDSIHCYQTSPYTGSQIATSHSRDLSHYLASEQKRCYSSSTVPRPMIEHIIDSKDVGEIPNPETPVLLAKSHTLASSNNDIDELAPESHPPTEETKPVLTPAEDSPTPKFWSHTMLKSPEGKNIIVHYCKTLKSSEEVAQLFLNDEILGFDMEWKAQASAWNSIQDNVSLIQIANRERIALFHVALFRPGRKLSDLVPPSLKQIIESPDITKLGVSIKADCTRLRKYLKVDAHGIFELSHLHKLVKYCQTNPKLINKRPVNLSEQVEEHLGLPLEKAEDVRCSDWTVSLSYRQVQYAASDSYACICLFDTMDAKRKALDPRPPLPAHADLDLPIRIVREPTVTTVPDDVEVVKP</sequence>
<dbReference type="GO" id="GO:0005737">
    <property type="term" value="C:cytoplasm"/>
    <property type="evidence" value="ECO:0007669"/>
    <property type="project" value="TreeGrafter"/>
</dbReference>
<evidence type="ECO:0000256" key="2">
    <source>
        <dbReference type="ARBA" id="ARBA00022801"/>
    </source>
</evidence>
<dbReference type="GeneID" id="38136234"/>
<dbReference type="InterPro" id="IPR012337">
    <property type="entry name" value="RNaseH-like_sf"/>
</dbReference>
<dbReference type="InterPro" id="IPR036397">
    <property type="entry name" value="RNaseH_sf"/>
</dbReference>
<keyword evidence="1" id="KW-0540">Nuclease</keyword>
<reference evidence="5 6" key="1">
    <citation type="submission" date="2018-07" db="EMBL/GenBank/DDBJ databases">
        <title>The genomes of Aspergillus section Nigri reveals drivers in fungal speciation.</title>
        <authorList>
            <consortium name="DOE Joint Genome Institute"/>
            <person name="Vesth T.C."/>
            <person name="Nybo J."/>
            <person name="Theobald S."/>
            <person name="Brandl J."/>
            <person name="Frisvad J.C."/>
            <person name="Nielsen K.F."/>
            <person name="Lyhne E.K."/>
            <person name="Kogle M.E."/>
            <person name="Kuo A."/>
            <person name="Riley R."/>
            <person name="Clum A."/>
            <person name="Nolan M."/>
            <person name="Lipzen A."/>
            <person name="Salamov A."/>
            <person name="Henrissat B."/>
            <person name="Wiebenga A."/>
            <person name="De vries R.P."/>
            <person name="Grigoriev I.V."/>
            <person name="Mortensen U.H."/>
            <person name="Andersen M.R."/>
            <person name="Baker S.E."/>
        </authorList>
    </citation>
    <scope>NUCLEOTIDE SEQUENCE [LARGE SCALE GENOMIC DNA]</scope>
    <source>
        <strain evidence="5 6">CBS 139.54b</strain>
    </source>
</reference>
<keyword evidence="2" id="KW-0378">Hydrolase</keyword>
<dbReference type="PANTHER" id="PTHR13620:SF104">
    <property type="entry name" value="EXONUCLEASE 3'-5' DOMAIN-CONTAINING PROTEIN 2"/>
    <property type="match status" value="1"/>
</dbReference>
<feature type="domain" description="3'-5' exonuclease" evidence="4">
    <location>
        <begin position="230"/>
        <end position="420"/>
    </location>
</feature>
<dbReference type="FunFam" id="3.30.420.10:FF:000100">
    <property type="entry name" value="3'-5' exonuclease/helicase (Wrn), putative"/>
    <property type="match status" value="1"/>
</dbReference>
<dbReference type="InterPro" id="IPR002562">
    <property type="entry name" value="3'-5'_exonuclease_dom"/>
</dbReference>
<dbReference type="Proteomes" id="UP000253729">
    <property type="component" value="Unassembled WGS sequence"/>
</dbReference>
<feature type="region of interest" description="Disordered" evidence="3">
    <location>
        <begin position="184"/>
        <end position="211"/>
    </location>
</feature>
<dbReference type="GO" id="GO:0003676">
    <property type="term" value="F:nucleic acid binding"/>
    <property type="evidence" value="ECO:0007669"/>
    <property type="project" value="InterPro"/>
</dbReference>
<keyword evidence="6" id="KW-1185">Reference proteome</keyword>
<dbReference type="PANTHER" id="PTHR13620">
    <property type="entry name" value="3-5 EXONUCLEASE"/>
    <property type="match status" value="1"/>
</dbReference>
<dbReference type="GO" id="GO:0006139">
    <property type="term" value="P:nucleobase-containing compound metabolic process"/>
    <property type="evidence" value="ECO:0007669"/>
    <property type="project" value="InterPro"/>
</dbReference>
<dbReference type="GO" id="GO:0005634">
    <property type="term" value="C:nucleus"/>
    <property type="evidence" value="ECO:0007669"/>
    <property type="project" value="TreeGrafter"/>
</dbReference>
<organism evidence="5 6">
    <name type="scientific">Aspergillus welwitschiae</name>
    <dbReference type="NCBI Taxonomy" id="1341132"/>
    <lineage>
        <taxon>Eukaryota</taxon>
        <taxon>Fungi</taxon>
        <taxon>Dikarya</taxon>
        <taxon>Ascomycota</taxon>
        <taxon>Pezizomycotina</taxon>
        <taxon>Eurotiomycetes</taxon>
        <taxon>Eurotiomycetidae</taxon>
        <taxon>Eurotiales</taxon>
        <taxon>Aspergillaceae</taxon>
        <taxon>Aspergillus</taxon>
        <taxon>Aspergillus subgen. Circumdati</taxon>
    </lineage>
</organism>
<evidence type="ECO:0000259" key="4">
    <source>
        <dbReference type="SMART" id="SM00474"/>
    </source>
</evidence>
<protein>
    <submittedName>
        <fullName evidence="5">Ribonuclease H-like domain-containing protein</fullName>
    </submittedName>
</protein>
<dbReference type="InterPro" id="IPR051132">
    <property type="entry name" value="3-5_Exonuclease_domain"/>
</dbReference>
<evidence type="ECO:0000256" key="3">
    <source>
        <dbReference type="SAM" id="MobiDB-lite"/>
    </source>
</evidence>
<gene>
    <name evidence="5" type="ORF">BDQ94DRAFT_152057</name>
</gene>
<evidence type="ECO:0000256" key="1">
    <source>
        <dbReference type="ARBA" id="ARBA00022722"/>
    </source>
</evidence>
<dbReference type="GO" id="GO:0008408">
    <property type="term" value="F:3'-5' exonuclease activity"/>
    <property type="evidence" value="ECO:0007669"/>
    <property type="project" value="InterPro"/>
</dbReference>
<dbReference type="CDD" id="cd06141">
    <property type="entry name" value="WRN_exo"/>
    <property type="match status" value="1"/>
</dbReference>
<dbReference type="EMBL" id="KZ852076">
    <property type="protein sequence ID" value="RDH28482.1"/>
    <property type="molecule type" value="Genomic_DNA"/>
</dbReference>